<dbReference type="EMBL" id="AP028907">
    <property type="protein sequence ID" value="BES80869.1"/>
    <property type="molecule type" value="Genomic_DNA"/>
</dbReference>
<evidence type="ECO:0000256" key="5">
    <source>
        <dbReference type="ARBA" id="ARBA00022691"/>
    </source>
</evidence>
<sequence length="273" mass="29712">MTLYIVGAGVSSEYLSLKAIQVIGAADKVYLDTYTSIAPGVDRELVRRLNPRAEVVEAPRRLLEDEADKLIQEAREKTIVLLVPGDPLHATTHIALLVEARRRGVEAHVVPGVSGLQAVVDATGLQVYRFGKTVTLVYPEEGFKPYSTVEAIWANRERGLHTLVLLDLRLDAGRAMTVPEAIRILLELEEELAAEEHREPELPRVIVVGVARAGTSEQRCIAGSVDEVAAAEYPPPPHSLVVTAPRLHPMEEEALEVLCGCKTCRRSPGAQGG</sequence>
<keyword evidence="3 6" id="KW-0489">Methyltransferase</keyword>
<evidence type="ECO:0000259" key="7">
    <source>
        <dbReference type="Pfam" id="PF00590"/>
    </source>
</evidence>
<comment type="similarity">
    <text evidence="2 6">Belongs to the diphthine synthase family.</text>
</comment>
<feature type="binding site" evidence="6">
    <location>
        <position position="166"/>
    </location>
    <ligand>
        <name>S-adenosyl-L-methionine</name>
        <dbReference type="ChEBI" id="CHEBI:59789"/>
    </ligand>
</feature>
<dbReference type="InterPro" id="IPR035996">
    <property type="entry name" value="4pyrrol_Methylase_sf"/>
</dbReference>
<keyword evidence="5 6" id="KW-0949">S-adenosyl-L-methionine</keyword>
<comment type="catalytic activity">
    <reaction evidence="6">
        <text>2-[(3S)-amino-3-carboxypropyl]-L-histidyl-[translation elongation factor 2] + 3 S-adenosyl-L-methionine = diphthine-[translation elongation factor 2] + 3 S-adenosyl-L-homocysteine + 3 H(+)</text>
        <dbReference type="Rhea" id="RHEA:36415"/>
        <dbReference type="Rhea" id="RHEA-COMP:9749"/>
        <dbReference type="Rhea" id="RHEA-COMP:10172"/>
        <dbReference type="ChEBI" id="CHEBI:15378"/>
        <dbReference type="ChEBI" id="CHEBI:57856"/>
        <dbReference type="ChEBI" id="CHEBI:59789"/>
        <dbReference type="ChEBI" id="CHEBI:73995"/>
        <dbReference type="ChEBI" id="CHEBI:82696"/>
        <dbReference type="EC" id="2.1.1.98"/>
    </reaction>
</comment>
<dbReference type="Gene3D" id="3.30.950.10">
    <property type="entry name" value="Methyltransferase, Cobalt-precorrin-4 Transmethylase, Domain 2"/>
    <property type="match status" value="1"/>
</dbReference>
<evidence type="ECO:0000256" key="1">
    <source>
        <dbReference type="ARBA" id="ARBA00005156"/>
    </source>
</evidence>
<evidence type="ECO:0000313" key="9">
    <source>
        <dbReference type="Proteomes" id="UP001341135"/>
    </source>
</evidence>
<dbReference type="NCBIfam" id="TIGR00522">
    <property type="entry name" value="dph5"/>
    <property type="match status" value="1"/>
</dbReference>
<feature type="domain" description="Tetrapyrrole methylase" evidence="7">
    <location>
        <begin position="2"/>
        <end position="228"/>
    </location>
</feature>
<evidence type="ECO:0000256" key="6">
    <source>
        <dbReference type="HAMAP-Rule" id="MF_01084"/>
    </source>
</evidence>
<dbReference type="Pfam" id="PF00590">
    <property type="entry name" value="TP_methylase"/>
    <property type="match status" value="1"/>
</dbReference>
<protein>
    <recommendedName>
        <fullName evidence="6">Diphthine synthase</fullName>
        <ecNumber evidence="6">2.1.1.98</ecNumber>
    </recommendedName>
    <alternativeName>
        <fullName evidence="6">Diphthamide biosynthesis methyltransferase</fullName>
    </alternativeName>
</protein>
<reference evidence="8 9" key="1">
    <citation type="submission" date="2023-09" db="EMBL/GenBank/DDBJ databases">
        <title>Pyrofollis japonicus gen. nov. sp. nov., a novel member of the family Pyrodictiaceae isolated from the Iheya North hydrothermal field.</title>
        <authorList>
            <person name="Miyazaki U."/>
            <person name="Sanari M."/>
            <person name="Tame A."/>
            <person name="Kitajima M."/>
            <person name="Okamoto A."/>
            <person name="Sawayama S."/>
            <person name="Miyazaki J."/>
            <person name="Takai K."/>
            <person name="Nakagawa S."/>
        </authorList>
    </citation>
    <scope>NUCLEOTIDE SEQUENCE [LARGE SCALE GENOMIC DNA]</scope>
    <source>
        <strain evidence="8 9">AV2</strain>
    </source>
</reference>
<dbReference type="CDD" id="cd11647">
    <property type="entry name" value="DHP5_DphB"/>
    <property type="match status" value="1"/>
</dbReference>
<dbReference type="GeneID" id="89288469"/>
<evidence type="ECO:0000256" key="4">
    <source>
        <dbReference type="ARBA" id="ARBA00022679"/>
    </source>
</evidence>
<gene>
    <name evidence="8" type="primary">dph5</name>
    <name evidence="6" type="synonym">dphB</name>
    <name evidence="8" type="ORF">PABY_04360</name>
</gene>
<proteinExistence type="inferred from homology"/>
<keyword evidence="4 6" id="KW-0808">Transferase</keyword>
<comment type="subunit">
    <text evidence="6">Homodimer.</text>
</comment>
<comment type="caution">
    <text evidence="6">Lacks conserved residue(s) required for the propagation of feature annotation.</text>
</comment>
<feature type="binding site" evidence="6">
    <location>
        <position position="213"/>
    </location>
    <ligand>
        <name>S-adenosyl-L-methionine</name>
        <dbReference type="ChEBI" id="CHEBI:59789"/>
    </ligand>
</feature>
<dbReference type="InterPro" id="IPR014776">
    <property type="entry name" value="4pyrrole_Mease_sub2"/>
</dbReference>
<feature type="binding site" evidence="6">
    <location>
        <position position="86"/>
    </location>
    <ligand>
        <name>S-adenosyl-L-methionine</name>
        <dbReference type="ChEBI" id="CHEBI:59789"/>
    </ligand>
</feature>
<dbReference type="InterPro" id="IPR014777">
    <property type="entry name" value="4pyrrole_Mease_sub1"/>
</dbReference>
<feature type="binding site" evidence="6">
    <location>
        <begin position="114"/>
        <end position="115"/>
    </location>
    <ligand>
        <name>S-adenosyl-L-methionine</name>
        <dbReference type="ChEBI" id="CHEBI:59789"/>
    </ligand>
</feature>
<dbReference type="Gene3D" id="3.40.1010.10">
    <property type="entry name" value="Cobalt-precorrin-4 Transmethylase, Domain 1"/>
    <property type="match status" value="1"/>
</dbReference>
<dbReference type="PANTHER" id="PTHR10882:SF0">
    <property type="entry name" value="DIPHTHINE METHYL ESTER SYNTHASE"/>
    <property type="match status" value="1"/>
</dbReference>
<dbReference type="InterPro" id="IPR004551">
    <property type="entry name" value="Dphthn_synthase"/>
</dbReference>
<organism evidence="8 9">
    <name type="scientific">Pyrodictium abyssi</name>
    <dbReference type="NCBI Taxonomy" id="54256"/>
    <lineage>
        <taxon>Archaea</taxon>
        <taxon>Thermoproteota</taxon>
        <taxon>Thermoprotei</taxon>
        <taxon>Desulfurococcales</taxon>
        <taxon>Pyrodictiaceae</taxon>
        <taxon>Pyrodictium</taxon>
    </lineage>
</organism>
<evidence type="ECO:0000256" key="2">
    <source>
        <dbReference type="ARBA" id="ARBA00006729"/>
    </source>
</evidence>
<name>A0ABM8ITI4_9CREN</name>
<feature type="binding site" evidence="6">
    <location>
        <position position="238"/>
    </location>
    <ligand>
        <name>S-adenosyl-L-methionine</name>
        <dbReference type="ChEBI" id="CHEBI:59789"/>
    </ligand>
</feature>
<accession>A0ABM8ITI4</accession>
<comment type="function">
    <text evidence="6">S-adenosyl-L-methionine-dependent methyltransferase that catalyzes the trimethylation of the amino group of the modified target histidine residue in translation elongation factor 2 (EF-2), to form an intermediate called diphthine. The three successive methylation reactions represent the second step of diphthamide biosynthesis.</text>
</comment>
<dbReference type="PIRSF" id="PIRSF036432">
    <property type="entry name" value="Diphthine_synth"/>
    <property type="match status" value="1"/>
</dbReference>
<dbReference type="InterPro" id="IPR000878">
    <property type="entry name" value="4pyrrol_Mease"/>
</dbReference>
<dbReference type="PANTHER" id="PTHR10882">
    <property type="entry name" value="DIPHTHINE SYNTHASE"/>
    <property type="match status" value="1"/>
</dbReference>
<dbReference type="SUPFAM" id="SSF53790">
    <property type="entry name" value="Tetrapyrrole methylase"/>
    <property type="match status" value="1"/>
</dbReference>
<keyword evidence="9" id="KW-1185">Reference proteome</keyword>
<evidence type="ECO:0000256" key="3">
    <source>
        <dbReference type="ARBA" id="ARBA00022603"/>
    </source>
</evidence>
<evidence type="ECO:0000313" key="8">
    <source>
        <dbReference type="EMBL" id="BES80869.1"/>
    </source>
</evidence>
<dbReference type="Proteomes" id="UP001341135">
    <property type="component" value="Chromosome"/>
</dbReference>
<dbReference type="HAMAP" id="MF_01084">
    <property type="entry name" value="Diphthine_synth"/>
    <property type="match status" value="1"/>
</dbReference>
<comment type="pathway">
    <text evidence="1 6">Protein modification; peptidyl-diphthamide biosynthesis.</text>
</comment>
<dbReference type="EC" id="2.1.1.98" evidence="6"/>
<dbReference type="RefSeq" id="WP_338251471.1">
    <property type="nucleotide sequence ID" value="NZ_AP028907.1"/>
</dbReference>